<dbReference type="EMBL" id="LAZR01002303">
    <property type="protein sequence ID" value="KKN31773.1"/>
    <property type="molecule type" value="Genomic_DNA"/>
</dbReference>
<evidence type="ECO:0000256" key="1">
    <source>
        <dbReference type="SAM" id="Coils"/>
    </source>
</evidence>
<feature type="region of interest" description="Disordered" evidence="2">
    <location>
        <begin position="149"/>
        <end position="170"/>
    </location>
</feature>
<name>A0A0F9SRM2_9ZZZZ</name>
<proteinExistence type="predicted"/>
<reference evidence="3" key="1">
    <citation type="journal article" date="2015" name="Nature">
        <title>Complex archaea that bridge the gap between prokaryotes and eukaryotes.</title>
        <authorList>
            <person name="Spang A."/>
            <person name="Saw J.H."/>
            <person name="Jorgensen S.L."/>
            <person name="Zaremba-Niedzwiedzka K."/>
            <person name="Martijn J."/>
            <person name="Lind A.E."/>
            <person name="van Eijk R."/>
            <person name="Schleper C."/>
            <person name="Guy L."/>
            <person name="Ettema T.J."/>
        </authorList>
    </citation>
    <scope>NUCLEOTIDE SEQUENCE</scope>
</reference>
<sequence>MNDDTLKRKIRRLEADLMAKDAEAERAMARHRADLKKANDTTQVVRNRAGELEAELEDVRGERDEAKEAEAMSHSETLQTIEILEQEREAAKVVKAELEATRGQLWEVVMASGEALGLLREMIDNPAAQLVLIHRAQSLLDRISAAGWAAPDARSDQPIPSNGDGLAKSV</sequence>
<feature type="coiled-coil region" evidence="1">
    <location>
        <begin position="10"/>
        <end position="104"/>
    </location>
</feature>
<evidence type="ECO:0000313" key="3">
    <source>
        <dbReference type="EMBL" id="KKN31773.1"/>
    </source>
</evidence>
<evidence type="ECO:0000256" key="2">
    <source>
        <dbReference type="SAM" id="MobiDB-lite"/>
    </source>
</evidence>
<gene>
    <name evidence="3" type="ORF">LCGC14_0820570</name>
</gene>
<keyword evidence="1" id="KW-0175">Coiled coil</keyword>
<comment type="caution">
    <text evidence="3">The sequence shown here is derived from an EMBL/GenBank/DDBJ whole genome shotgun (WGS) entry which is preliminary data.</text>
</comment>
<protein>
    <submittedName>
        <fullName evidence="3">Uncharacterized protein</fullName>
    </submittedName>
</protein>
<organism evidence="3">
    <name type="scientific">marine sediment metagenome</name>
    <dbReference type="NCBI Taxonomy" id="412755"/>
    <lineage>
        <taxon>unclassified sequences</taxon>
        <taxon>metagenomes</taxon>
        <taxon>ecological metagenomes</taxon>
    </lineage>
</organism>
<accession>A0A0F9SRM2</accession>
<dbReference type="AlphaFoldDB" id="A0A0F9SRM2"/>